<dbReference type="PANTHER" id="PTHR18919">
    <property type="entry name" value="ACETYL-COA C-ACYLTRANSFERASE"/>
    <property type="match status" value="1"/>
</dbReference>
<comment type="similarity">
    <text evidence="1 7">Belongs to the thiolase-like superfamily. Thiolase family.</text>
</comment>
<dbReference type="Proteomes" id="UP000426444">
    <property type="component" value="Chromosome"/>
</dbReference>
<dbReference type="PIRSF" id="PIRSF000429">
    <property type="entry name" value="Ac-CoA_Ac_transf"/>
    <property type="match status" value="1"/>
</dbReference>
<feature type="active site" description="Proton acceptor" evidence="6">
    <location>
        <position position="377"/>
    </location>
</feature>
<evidence type="ECO:0000256" key="4">
    <source>
        <dbReference type="ARBA" id="ARBA00023315"/>
    </source>
</evidence>
<evidence type="ECO:0000256" key="7">
    <source>
        <dbReference type="RuleBase" id="RU003557"/>
    </source>
</evidence>
<dbReference type="NCBIfam" id="TIGR01930">
    <property type="entry name" value="AcCoA-C-Actrans"/>
    <property type="match status" value="1"/>
</dbReference>
<proteinExistence type="inferred from homology"/>
<dbReference type="Pfam" id="PF02803">
    <property type="entry name" value="Thiolase_C"/>
    <property type="match status" value="1"/>
</dbReference>
<evidence type="ECO:0000256" key="5">
    <source>
        <dbReference type="ARBA" id="ARBA00030755"/>
    </source>
</evidence>
<dbReference type="PANTHER" id="PTHR18919:SF107">
    <property type="entry name" value="ACETYL-COA ACETYLTRANSFERASE, CYTOSOLIC"/>
    <property type="match status" value="1"/>
</dbReference>
<organism evidence="10 11">
    <name type="scientific">Candidatus Syntrophocurvum alkaliphilum</name>
    <dbReference type="NCBI Taxonomy" id="2293317"/>
    <lineage>
        <taxon>Bacteria</taxon>
        <taxon>Bacillati</taxon>
        <taxon>Bacillota</taxon>
        <taxon>Clostridia</taxon>
        <taxon>Eubacteriales</taxon>
        <taxon>Syntrophomonadaceae</taxon>
        <taxon>Candidatus Syntrophocurvum</taxon>
    </lineage>
</organism>
<keyword evidence="4 7" id="KW-0012">Acyltransferase</keyword>
<reference evidence="11" key="1">
    <citation type="journal article" date="2019" name="Microbiology">
        <title>Complete Genome Sequence of an Uncultured Bacterium of the Candidate Phylum Bipolaricaulota.</title>
        <authorList>
            <person name="Kadnikov V.V."/>
            <person name="Mardanov A.V."/>
            <person name="Beletsky A.V."/>
            <person name="Frank Y.A."/>
            <person name="Karnachuk O.V."/>
            <person name="Ravin N.V."/>
        </authorList>
    </citation>
    <scope>NUCLEOTIDE SEQUENCE [LARGE SCALE GENOMIC DNA]</scope>
</reference>
<dbReference type="EMBL" id="CP046457">
    <property type="protein sequence ID" value="QGU00100.1"/>
    <property type="molecule type" value="Genomic_DNA"/>
</dbReference>
<dbReference type="InterPro" id="IPR020615">
    <property type="entry name" value="Thiolase_acyl_enz_int_AS"/>
</dbReference>
<evidence type="ECO:0000313" key="11">
    <source>
        <dbReference type="Proteomes" id="UP000426444"/>
    </source>
</evidence>
<evidence type="ECO:0000256" key="2">
    <source>
        <dbReference type="ARBA" id="ARBA00012705"/>
    </source>
</evidence>
<dbReference type="EC" id="2.3.1.9" evidence="2"/>
<feature type="active site" description="Acyl-thioester intermediate" evidence="6">
    <location>
        <position position="111"/>
    </location>
</feature>
<dbReference type="KEGG" id="salq:SYNTR_1506"/>
<dbReference type="Pfam" id="PF00108">
    <property type="entry name" value="Thiolase_N"/>
    <property type="match status" value="1"/>
</dbReference>
<dbReference type="PROSITE" id="PS00098">
    <property type="entry name" value="THIOLASE_1"/>
    <property type="match status" value="1"/>
</dbReference>
<protein>
    <recommendedName>
        <fullName evidence="2">acetyl-CoA C-acetyltransferase</fullName>
        <ecNumber evidence="2">2.3.1.9</ecNumber>
    </recommendedName>
    <alternativeName>
        <fullName evidence="5">Acetoacetyl-CoA thiolase</fullName>
    </alternativeName>
</protein>
<evidence type="ECO:0000256" key="3">
    <source>
        <dbReference type="ARBA" id="ARBA00022679"/>
    </source>
</evidence>
<dbReference type="GO" id="GO:0003985">
    <property type="term" value="F:acetyl-CoA C-acetyltransferase activity"/>
    <property type="evidence" value="ECO:0007669"/>
    <property type="project" value="UniProtKB-EC"/>
</dbReference>
<dbReference type="InterPro" id="IPR020617">
    <property type="entry name" value="Thiolase_C"/>
</dbReference>
<keyword evidence="11" id="KW-1185">Reference proteome</keyword>
<evidence type="ECO:0000259" key="8">
    <source>
        <dbReference type="Pfam" id="PF00108"/>
    </source>
</evidence>
<keyword evidence="3 7" id="KW-0808">Transferase</keyword>
<evidence type="ECO:0000259" key="9">
    <source>
        <dbReference type="Pfam" id="PF02803"/>
    </source>
</evidence>
<dbReference type="AlphaFoldDB" id="A0A6I6DD21"/>
<dbReference type="InterPro" id="IPR002155">
    <property type="entry name" value="Thiolase"/>
</dbReference>
<sequence length="422" mass="44947">MSSDKKEGALFLKISFEGDYVVGIKEVVMVSACRTAIGSFMGSLKNITANELAITAGRDAIKRAGISAEIIDEISMGQVYPHMSGSLPARQVGMACELPVRSSAINVNQNCASGMRAVEVAAHNIMLGKTDVALVVGVESMTNTPYLLPKGRMGYRMGPGKIEDAMLHDALIDKLIPGHMGITAENIAEKYGITREECDELALMSHQRATAAVQDGIFEREITPVEIKSKKGSKNFVTDEHMIPDASQEGMAKLPPVFKKDGVVTAANASGINDGAAAVILMAKEKAQELGVKPIMKLVNICSEGVEPQVMGLGPAVAIPKALKQADMKFEDVEYWEINEAFAAQWLGVGKMLKEDFGLELNLDKVNHNGSGIALGHPVGCTGLRIIVSLYYEIERLGLTVGGASLCVGGGPAMASLWSKDI</sequence>
<evidence type="ECO:0000313" key="10">
    <source>
        <dbReference type="EMBL" id="QGU00100.1"/>
    </source>
</evidence>
<feature type="domain" description="Thiolase N-terminal" evidence="8">
    <location>
        <begin position="27"/>
        <end position="284"/>
    </location>
</feature>
<dbReference type="Gene3D" id="3.40.47.10">
    <property type="match status" value="2"/>
</dbReference>
<feature type="active site" description="Proton acceptor" evidence="6">
    <location>
        <position position="407"/>
    </location>
</feature>
<evidence type="ECO:0000256" key="1">
    <source>
        <dbReference type="ARBA" id="ARBA00010982"/>
    </source>
</evidence>
<name>A0A6I6DD21_9FIRM</name>
<accession>A0A6I6DD21</accession>
<feature type="domain" description="Thiolase C-terminal" evidence="9">
    <location>
        <begin position="293"/>
        <end position="417"/>
    </location>
</feature>
<dbReference type="InterPro" id="IPR020616">
    <property type="entry name" value="Thiolase_N"/>
</dbReference>
<gene>
    <name evidence="10" type="ORF">SYNTR_1506</name>
</gene>
<dbReference type="SUPFAM" id="SSF53901">
    <property type="entry name" value="Thiolase-like"/>
    <property type="match status" value="2"/>
</dbReference>
<evidence type="ECO:0000256" key="6">
    <source>
        <dbReference type="PIRSR" id="PIRSR000429-1"/>
    </source>
</evidence>
<dbReference type="InterPro" id="IPR016039">
    <property type="entry name" value="Thiolase-like"/>
</dbReference>
<dbReference type="CDD" id="cd00751">
    <property type="entry name" value="thiolase"/>
    <property type="match status" value="1"/>
</dbReference>